<feature type="non-terminal residue" evidence="1">
    <location>
        <position position="428"/>
    </location>
</feature>
<evidence type="ECO:0008006" key="2">
    <source>
        <dbReference type="Google" id="ProtNLM"/>
    </source>
</evidence>
<organism evidence="1">
    <name type="scientific">marine sediment metagenome</name>
    <dbReference type="NCBI Taxonomy" id="412755"/>
    <lineage>
        <taxon>unclassified sequences</taxon>
        <taxon>metagenomes</taxon>
        <taxon>ecological metagenomes</taxon>
    </lineage>
</organism>
<feature type="non-terminal residue" evidence="1">
    <location>
        <position position="1"/>
    </location>
</feature>
<dbReference type="EMBL" id="LAZR01049333">
    <property type="protein sequence ID" value="KKK89891.1"/>
    <property type="molecule type" value="Genomic_DNA"/>
</dbReference>
<sequence length="428" mass="47847">ARVESVGAPNALDANPDDYRLVTFEAEERGYLKSHSQPIITRLYNDYFRFENSLDLLTNEGEWFLDSSNGDLYYKPYSDQTITDLAFVIPVSEQLMTLTGTAGVYPATDPVENIDFRNITFAHATWMHPSDHGYVEVSWGIYDESTTAYKFTDVPPAAILLTHAERINFDGCTIKHVGGFGLIAEGKCSECSFDDMVIDDVSGTAIYFTGPLLVRGGVAGISYVLTGLSVTNSQLSRIGQDFWGSVAALWNFARDITFEDNELFHLSYAGIFSRFHGPYSVKRNRFHHFMQKMTEGGAIHTQTDQHNSVYDENFIYKIDPDGFSATQGRWAGIFVDDASRNITGDSNVISAKSDLLDPDRNPNLWDTFLPEGSWTNTHYDDDQPAYLTEGAGKEWSSLVNGGTRRINWTTPDRLRLDIADTESATLLA</sequence>
<dbReference type="InterPro" id="IPR012334">
    <property type="entry name" value="Pectin_lyas_fold"/>
</dbReference>
<dbReference type="Gene3D" id="2.160.20.10">
    <property type="entry name" value="Single-stranded right-handed beta-helix, Pectin lyase-like"/>
    <property type="match status" value="1"/>
</dbReference>
<dbReference type="PANTHER" id="PTHR36453:SF1">
    <property type="entry name" value="RIGHT HANDED BETA HELIX DOMAIN-CONTAINING PROTEIN"/>
    <property type="match status" value="1"/>
</dbReference>
<comment type="caution">
    <text evidence="1">The sequence shown here is derived from an EMBL/GenBank/DDBJ whole genome shotgun (WGS) entry which is preliminary data.</text>
</comment>
<gene>
    <name evidence="1" type="ORF">LCGC14_2728560</name>
</gene>
<accession>A0A0F9BZR0</accession>
<dbReference type="AlphaFoldDB" id="A0A0F9BZR0"/>
<proteinExistence type="predicted"/>
<dbReference type="SUPFAM" id="SSF51126">
    <property type="entry name" value="Pectin lyase-like"/>
    <property type="match status" value="1"/>
</dbReference>
<dbReference type="InterPro" id="IPR011050">
    <property type="entry name" value="Pectin_lyase_fold/virulence"/>
</dbReference>
<name>A0A0F9BZR0_9ZZZZ</name>
<evidence type="ECO:0000313" key="1">
    <source>
        <dbReference type="EMBL" id="KKK89891.1"/>
    </source>
</evidence>
<reference evidence="1" key="1">
    <citation type="journal article" date="2015" name="Nature">
        <title>Complex archaea that bridge the gap between prokaryotes and eukaryotes.</title>
        <authorList>
            <person name="Spang A."/>
            <person name="Saw J.H."/>
            <person name="Jorgensen S.L."/>
            <person name="Zaremba-Niedzwiedzka K."/>
            <person name="Martijn J."/>
            <person name="Lind A.E."/>
            <person name="van Eijk R."/>
            <person name="Schleper C."/>
            <person name="Guy L."/>
            <person name="Ettema T.J."/>
        </authorList>
    </citation>
    <scope>NUCLEOTIDE SEQUENCE</scope>
</reference>
<dbReference type="PANTHER" id="PTHR36453">
    <property type="entry name" value="SECRETED PROTEIN-RELATED"/>
    <property type="match status" value="1"/>
</dbReference>
<protein>
    <recommendedName>
        <fullName evidence="2">Right handed beta helix domain-containing protein</fullName>
    </recommendedName>
</protein>